<dbReference type="Proteomes" id="UP001212152">
    <property type="component" value="Unassembled WGS sequence"/>
</dbReference>
<dbReference type="Pfam" id="PF01145">
    <property type="entry name" value="Band_7"/>
    <property type="match status" value="1"/>
</dbReference>
<dbReference type="SMART" id="SM00244">
    <property type="entry name" value="PHB"/>
    <property type="match status" value="1"/>
</dbReference>
<dbReference type="InterPro" id="IPR001107">
    <property type="entry name" value="Band_7"/>
</dbReference>
<protein>
    <recommendedName>
        <fullName evidence="1">Band 7 domain-containing protein</fullName>
    </recommendedName>
</protein>
<evidence type="ECO:0000313" key="3">
    <source>
        <dbReference type="Proteomes" id="UP001212152"/>
    </source>
</evidence>
<dbReference type="InterPro" id="IPR050710">
    <property type="entry name" value="Band7/mec-2_domain"/>
</dbReference>
<dbReference type="AlphaFoldDB" id="A0AAD5TN02"/>
<reference evidence="2" key="1">
    <citation type="submission" date="2020-05" db="EMBL/GenBank/DDBJ databases">
        <title>Phylogenomic resolution of chytrid fungi.</title>
        <authorList>
            <person name="Stajich J.E."/>
            <person name="Amses K."/>
            <person name="Simmons R."/>
            <person name="Seto K."/>
            <person name="Myers J."/>
            <person name="Bonds A."/>
            <person name="Quandt C.A."/>
            <person name="Barry K."/>
            <person name="Liu P."/>
            <person name="Grigoriev I."/>
            <person name="Longcore J.E."/>
            <person name="James T.Y."/>
        </authorList>
    </citation>
    <scope>NUCLEOTIDE SEQUENCE</scope>
    <source>
        <strain evidence="2">JEL0379</strain>
    </source>
</reference>
<name>A0AAD5TN02_9FUNG</name>
<sequence>MFAAATIRRSAGLVKAARSVTPIAHGHSLVVPYAHVAVTDFKNGVPATQVRDLAPQEKKWDFWTTSDAFLDIKPKFGGISWVPNGDIWVIERAGKFSKVCEAGTHFLIPGLDKIKAVKASYPVAMGVVSPGAATKDGKKVDAYAVVYVKITDPAASAFFVDAETNHVDSERAAAKVVRKILTRELANVKVSESGEISAADKAAISDKISAALKGKSDEFGLEAVSVEIRGAFPTDSNVPDKLRALDPPLHGEDAAGHGLSADYWSEVLTPPYFEKRTFGTNKEIRTPATVSLEWAIPSPPDYHHFNEIPRMTVPPPGSQAKGH</sequence>
<evidence type="ECO:0000259" key="1">
    <source>
        <dbReference type="SMART" id="SM00244"/>
    </source>
</evidence>
<comment type="caution">
    <text evidence="2">The sequence shown here is derived from an EMBL/GenBank/DDBJ whole genome shotgun (WGS) entry which is preliminary data.</text>
</comment>
<evidence type="ECO:0000313" key="2">
    <source>
        <dbReference type="EMBL" id="KAJ3179336.1"/>
    </source>
</evidence>
<dbReference type="SUPFAM" id="SSF117892">
    <property type="entry name" value="Band 7/SPFH domain"/>
    <property type="match status" value="1"/>
</dbReference>
<dbReference type="PANTHER" id="PTHR43327">
    <property type="entry name" value="STOMATIN-LIKE PROTEIN 2, MITOCHONDRIAL"/>
    <property type="match status" value="1"/>
</dbReference>
<keyword evidence="3" id="KW-1185">Reference proteome</keyword>
<accession>A0AAD5TN02</accession>
<dbReference type="InterPro" id="IPR036013">
    <property type="entry name" value="Band_7/SPFH_dom_sf"/>
</dbReference>
<feature type="domain" description="Band 7" evidence="1">
    <location>
        <begin position="77"/>
        <end position="242"/>
    </location>
</feature>
<dbReference type="Gene3D" id="3.30.479.30">
    <property type="entry name" value="Band 7 domain"/>
    <property type="match status" value="1"/>
</dbReference>
<dbReference type="PANTHER" id="PTHR43327:SF10">
    <property type="entry name" value="STOMATIN-LIKE PROTEIN 2, MITOCHONDRIAL"/>
    <property type="match status" value="1"/>
</dbReference>
<gene>
    <name evidence="2" type="ORF">HDU87_002945</name>
</gene>
<organism evidence="2 3">
    <name type="scientific">Geranomyces variabilis</name>
    <dbReference type="NCBI Taxonomy" id="109894"/>
    <lineage>
        <taxon>Eukaryota</taxon>
        <taxon>Fungi</taxon>
        <taxon>Fungi incertae sedis</taxon>
        <taxon>Chytridiomycota</taxon>
        <taxon>Chytridiomycota incertae sedis</taxon>
        <taxon>Chytridiomycetes</taxon>
        <taxon>Spizellomycetales</taxon>
        <taxon>Powellomycetaceae</taxon>
        <taxon>Geranomyces</taxon>
    </lineage>
</organism>
<dbReference type="EMBL" id="JADGJQ010000021">
    <property type="protein sequence ID" value="KAJ3179336.1"/>
    <property type="molecule type" value="Genomic_DNA"/>
</dbReference>
<proteinExistence type="predicted"/>